<keyword evidence="4" id="KW-1185">Reference proteome</keyword>
<feature type="chain" id="PRO_5039145639" description="Lipoprotein" evidence="2">
    <location>
        <begin position="23"/>
        <end position="252"/>
    </location>
</feature>
<dbReference type="Proteomes" id="UP000653674">
    <property type="component" value="Unassembled WGS sequence"/>
</dbReference>
<evidence type="ECO:0000256" key="1">
    <source>
        <dbReference type="SAM" id="MobiDB-lite"/>
    </source>
</evidence>
<evidence type="ECO:0008006" key="5">
    <source>
        <dbReference type="Google" id="ProtNLM"/>
    </source>
</evidence>
<keyword evidence="2" id="KW-0732">Signal</keyword>
<proteinExistence type="predicted"/>
<dbReference type="EMBL" id="BONU01000017">
    <property type="protein sequence ID" value="GIG74425.1"/>
    <property type="molecule type" value="Genomic_DNA"/>
</dbReference>
<dbReference type="RefSeq" id="WP_168078968.1">
    <property type="nucleotide sequence ID" value="NZ_BAAAQJ010000009.1"/>
</dbReference>
<reference evidence="3" key="1">
    <citation type="submission" date="2021-01" db="EMBL/GenBank/DDBJ databases">
        <title>Whole genome shotgun sequence of Planosporangium flavigriseum NBRC 105377.</title>
        <authorList>
            <person name="Komaki H."/>
            <person name="Tamura T."/>
        </authorList>
    </citation>
    <scope>NUCLEOTIDE SEQUENCE</scope>
    <source>
        <strain evidence="3">NBRC 105377</strain>
    </source>
</reference>
<accession>A0A8J3LW55</accession>
<gene>
    <name evidence="3" type="ORF">Pfl04_28290</name>
</gene>
<dbReference type="AlphaFoldDB" id="A0A8J3LW55"/>
<sequence>MRSLKASIPVLALAAFTASGCAGSSAPPVATTAEQSSQSTAPLDARTQLAGLVAAAKDHRFTAGYSLQQAGRPARTVTVTLAADGAWRVDVPGGALGGQADIALVSNRSGLFQCRTSGAGAACVKAPDASFPGWADPQVQHPFVDWLDPLTDRQSPISVATAPPLTGARGSCFSVEANTVAIAAPVDAGSYCYDVDGTLTAAKAAFGTLLLTTPVTPGPPTIALPAPVTAGPLLPTAAPPPAPATSASPSTK</sequence>
<evidence type="ECO:0000313" key="3">
    <source>
        <dbReference type="EMBL" id="GIG74425.1"/>
    </source>
</evidence>
<organism evidence="3 4">
    <name type="scientific">Planosporangium flavigriseum</name>
    <dbReference type="NCBI Taxonomy" id="373681"/>
    <lineage>
        <taxon>Bacteria</taxon>
        <taxon>Bacillati</taxon>
        <taxon>Actinomycetota</taxon>
        <taxon>Actinomycetes</taxon>
        <taxon>Micromonosporales</taxon>
        <taxon>Micromonosporaceae</taxon>
        <taxon>Planosporangium</taxon>
    </lineage>
</organism>
<comment type="caution">
    <text evidence="3">The sequence shown here is derived from an EMBL/GenBank/DDBJ whole genome shotgun (WGS) entry which is preliminary data.</text>
</comment>
<dbReference type="PROSITE" id="PS51257">
    <property type="entry name" value="PROKAR_LIPOPROTEIN"/>
    <property type="match status" value="1"/>
</dbReference>
<evidence type="ECO:0000313" key="4">
    <source>
        <dbReference type="Proteomes" id="UP000653674"/>
    </source>
</evidence>
<evidence type="ECO:0000256" key="2">
    <source>
        <dbReference type="SAM" id="SignalP"/>
    </source>
</evidence>
<protein>
    <recommendedName>
        <fullName evidence="5">Lipoprotein</fullName>
    </recommendedName>
</protein>
<name>A0A8J3LW55_9ACTN</name>
<feature type="region of interest" description="Disordered" evidence="1">
    <location>
        <begin position="230"/>
        <end position="252"/>
    </location>
</feature>
<feature type="signal peptide" evidence="2">
    <location>
        <begin position="1"/>
        <end position="22"/>
    </location>
</feature>